<dbReference type="RefSeq" id="WP_142112052.1">
    <property type="nucleotide sequence ID" value="NZ_BAAATB010000002.1"/>
</dbReference>
<dbReference type="PANTHER" id="PTHR43124">
    <property type="entry name" value="PURINE EFFLUX PUMP PBUE"/>
    <property type="match status" value="1"/>
</dbReference>
<feature type="transmembrane region" description="Helical" evidence="7">
    <location>
        <begin position="12"/>
        <end position="30"/>
    </location>
</feature>
<evidence type="ECO:0000313" key="10">
    <source>
        <dbReference type="Proteomes" id="UP000316181"/>
    </source>
</evidence>
<evidence type="ECO:0000256" key="4">
    <source>
        <dbReference type="ARBA" id="ARBA00022989"/>
    </source>
</evidence>
<feature type="transmembrane region" description="Helical" evidence="7">
    <location>
        <begin position="166"/>
        <end position="188"/>
    </location>
</feature>
<comment type="subcellular location">
    <subcellularLocation>
        <location evidence="1">Cell membrane</location>
        <topology evidence="1">Multi-pass membrane protein</topology>
    </subcellularLocation>
</comment>
<dbReference type="PROSITE" id="PS50850">
    <property type="entry name" value="MFS"/>
    <property type="match status" value="1"/>
</dbReference>
<feature type="transmembrane region" description="Helical" evidence="7">
    <location>
        <begin position="291"/>
        <end position="310"/>
    </location>
</feature>
<keyword evidence="10" id="KW-1185">Reference proteome</keyword>
<dbReference type="Proteomes" id="UP000316181">
    <property type="component" value="Unassembled WGS sequence"/>
</dbReference>
<evidence type="ECO:0000259" key="8">
    <source>
        <dbReference type="PROSITE" id="PS50850"/>
    </source>
</evidence>
<dbReference type="InterPro" id="IPR050189">
    <property type="entry name" value="MFS_Efflux_Transporters"/>
</dbReference>
<dbReference type="Gene3D" id="1.20.1250.20">
    <property type="entry name" value="MFS general substrate transporter like domains"/>
    <property type="match status" value="2"/>
</dbReference>
<accession>A0A542SPU8</accession>
<dbReference type="GO" id="GO:0005886">
    <property type="term" value="C:plasma membrane"/>
    <property type="evidence" value="ECO:0007669"/>
    <property type="project" value="UniProtKB-SubCell"/>
</dbReference>
<organism evidence="9 10">
    <name type="scientific">Rarobacter incanus</name>
    <dbReference type="NCBI Taxonomy" id="153494"/>
    <lineage>
        <taxon>Bacteria</taxon>
        <taxon>Bacillati</taxon>
        <taxon>Actinomycetota</taxon>
        <taxon>Actinomycetes</taxon>
        <taxon>Micrococcales</taxon>
        <taxon>Rarobacteraceae</taxon>
        <taxon>Rarobacter</taxon>
    </lineage>
</organism>
<feature type="region of interest" description="Disordered" evidence="6">
    <location>
        <begin position="437"/>
        <end position="459"/>
    </location>
</feature>
<dbReference type="CDD" id="cd06174">
    <property type="entry name" value="MFS"/>
    <property type="match status" value="1"/>
</dbReference>
<proteinExistence type="predicted"/>
<reference evidence="9 10" key="1">
    <citation type="submission" date="2019-06" db="EMBL/GenBank/DDBJ databases">
        <title>Sequencing the genomes of 1000 actinobacteria strains.</title>
        <authorList>
            <person name="Klenk H.-P."/>
        </authorList>
    </citation>
    <scope>NUCLEOTIDE SEQUENCE [LARGE SCALE GENOMIC DNA]</scope>
    <source>
        <strain evidence="9 10">DSM 10596</strain>
    </source>
</reference>
<dbReference type="GO" id="GO:0022857">
    <property type="term" value="F:transmembrane transporter activity"/>
    <property type="evidence" value="ECO:0007669"/>
    <property type="project" value="InterPro"/>
</dbReference>
<feature type="transmembrane region" description="Helical" evidence="7">
    <location>
        <begin position="50"/>
        <end position="68"/>
    </location>
</feature>
<dbReference type="Pfam" id="PF07690">
    <property type="entry name" value="MFS_1"/>
    <property type="match status" value="1"/>
</dbReference>
<evidence type="ECO:0000256" key="1">
    <source>
        <dbReference type="ARBA" id="ARBA00004651"/>
    </source>
</evidence>
<dbReference type="InterPro" id="IPR036259">
    <property type="entry name" value="MFS_trans_sf"/>
</dbReference>
<evidence type="ECO:0000256" key="3">
    <source>
        <dbReference type="ARBA" id="ARBA00022692"/>
    </source>
</evidence>
<keyword evidence="2" id="KW-1003">Cell membrane</keyword>
<evidence type="ECO:0000256" key="7">
    <source>
        <dbReference type="SAM" id="Phobius"/>
    </source>
</evidence>
<protein>
    <submittedName>
        <fullName evidence="9">Nitrate/nitrite transporter NarK</fullName>
    </submittedName>
</protein>
<dbReference type="PANTHER" id="PTHR43124:SF3">
    <property type="entry name" value="CHLORAMPHENICOL EFFLUX PUMP RV0191"/>
    <property type="match status" value="1"/>
</dbReference>
<dbReference type="InterPro" id="IPR020846">
    <property type="entry name" value="MFS_dom"/>
</dbReference>
<comment type="caution">
    <text evidence="9">The sequence shown here is derived from an EMBL/GenBank/DDBJ whole genome shotgun (WGS) entry which is preliminary data.</text>
</comment>
<evidence type="ECO:0000313" key="9">
    <source>
        <dbReference type="EMBL" id="TQK76634.1"/>
    </source>
</evidence>
<dbReference type="OrthoDB" id="4332123at2"/>
<feature type="domain" description="Major facilitator superfamily (MFS) profile" evidence="8">
    <location>
        <begin position="9"/>
        <end position="415"/>
    </location>
</feature>
<gene>
    <name evidence="9" type="ORF">FB389_1319</name>
</gene>
<dbReference type="InterPro" id="IPR011701">
    <property type="entry name" value="MFS"/>
</dbReference>
<feature type="transmembrane region" description="Helical" evidence="7">
    <location>
        <begin position="391"/>
        <end position="409"/>
    </location>
</feature>
<name>A0A542SPU8_9MICO</name>
<dbReference type="AlphaFoldDB" id="A0A542SPU8"/>
<evidence type="ECO:0000256" key="5">
    <source>
        <dbReference type="ARBA" id="ARBA00023136"/>
    </source>
</evidence>
<evidence type="ECO:0000256" key="2">
    <source>
        <dbReference type="ARBA" id="ARBA00022475"/>
    </source>
</evidence>
<feature type="transmembrane region" description="Helical" evidence="7">
    <location>
        <begin position="349"/>
        <end position="371"/>
    </location>
</feature>
<feature type="compositionally biased region" description="Polar residues" evidence="6">
    <location>
        <begin position="193"/>
        <end position="207"/>
    </location>
</feature>
<evidence type="ECO:0000256" key="6">
    <source>
        <dbReference type="SAM" id="MobiDB-lite"/>
    </source>
</evidence>
<feature type="transmembrane region" description="Helical" evidence="7">
    <location>
        <begin position="80"/>
        <end position="99"/>
    </location>
</feature>
<feature type="transmembrane region" description="Helical" evidence="7">
    <location>
        <begin position="225"/>
        <end position="247"/>
    </location>
</feature>
<keyword evidence="4 7" id="KW-1133">Transmembrane helix</keyword>
<feature type="transmembrane region" description="Helical" evidence="7">
    <location>
        <begin position="316"/>
        <end position="337"/>
    </location>
</feature>
<dbReference type="EMBL" id="VFNV01000001">
    <property type="protein sequence ID" value="TQK76634.1"/>
    <property type="molecule type" value="Genomic_DNA"/>
</dbReference>
<feature type="region of interest" description="Disordered" evidence="6">
    <location>
        <begin position="193"/>
        <end position="213"/>
    </location>
</feature>
<keyword evidence="5 7" id="KW-0472">Membrane</keyword>
<sequence>MTRPHAPSRAANIVLGTAIFAYIVAVAHRSSFGVASLEAIDRFQADATTVSLFAVVQIGVYAAAQLPVGIALDRFGPRRVITTGAVLMTIGQIGMALASHTEIAIAMRVLVGLGDATTFVGAVRLIPAWFPARRVPILTQITGIVGQLGQVITAFPFLALLHSRGWTVAFMALAGLGVGAAVATCAWVRDSPTSSPLPATTQPQGPQVPSPESLRDVLTHPGTWLGFWTHLVTSFSLSAFTLMWGYPFLVSGQGLAPSAASWLLTWSVIVAIGAGPLIGEFTARHPLRRSWGVLAIAGAVAAGWLMVLLPSGPRPMWVLITFITLISLGGPGSVIGFDFARSFTPPSRLGSATGIVNVGGFVGSMATVLAVGVVLDRVRTGATYTLDDFRQAFVVVLIVWAIGMGGVLLSRRATRSMMATRGVQIPPLAEVWARRGARRDAQKAADTNADPPQRRQPRG</sequence>
<keyword evidence="3 7" id="KW-0812">Transmembrane</keyword>
<dbReference type="SUPFAM" id="SSF103473">
    <property type="entry name" value="MFS general substrate transporter"/>
    <property type="match status" value="1"/>
</dbReference>
<feature type="transmembrane region" description="Helical" evidence="7">
    <location>
        <begin position="259"/>
        <end position="279"/>
    </location>
</feature>